<dbReference type="PANTHER" id="PTHR36779:SF1">
    <property type="entry name" value="OS04G0600400 PROTEIN"/>
    <property type="match status" value="1"/>
</dbReference>
<keyword evidence="2" id="KW-1185">Reference proteome</keyword>
<reference evidence="1 2" key="1">
    <citation type="journal article" date="2016" name="Sci. Rep.">
        <title>The Dendrobium catenatum Lindl. genome sequence provides insights into polysaccharide synthase, floral development and adaptive evolution.</title>
        <authorList>
            <person name="Zhang G.Q."/>
            <person name="Xu Q."/>
            <person name="Bian C."/>
            <person name="Tsai W.C."/>
            <person name="Yeh C.M."/>
            <person name="Liu K.W."/>
            <person name="Yoshida K."/>
            <person name="Zhang L.S."/>
            <person name="Chang S.B."/>
            <person name="Chen F."/>
            <person name="Shi Y."/>
            <person name="Su Y.Y."/>
            <person name="Zhang Y.Q."/>
            <person name="Chen L.J."/>
            <person name="Yin Y."/>
            <person name="Lin M."/>
            <person name="Huang H."/>
            <person name="Deng H."/>
            <person name="Wang Z.W."/>
            <person name="Zhu S.L."/>
            <person name="Zhao X."/>
            <person name="Deng C."/>
            <person name="Niu S.C."/>
            <person name="Huang J."/>
            <person name="Wang M."/>
            <person name="Liu G.H."/>
            <person name="Yang H.J."/>
            <person name="Xiao X.J."/>
            <person name="Hsiao Y.Y."/>
            <person name="Wu W.L."/>
            <person name="Chen Y.Y."/>
            <person name="Mitsuda N."/>
            <person name="Ohme-Takagi M."/>
            <person name="Luo Y.B."/>
            <person name="Van de Peer Y."/>
            <person name="Liu Z.J."/>
        </authorList>
    </citation>
    <scope>NUCLEOTIDE SEQUENCE [LARGE SCALE GENOMIC DNA]</scope>
    <source>
        <tissue evidence="1">The whole plant</tissue>
    </source>
</reference>
<dbReference type="EMBL" id="KZ503221">
    <property type="protein sequence ID" value="PKU67090.1"/>
    <property type="molecule type" value="Genomic_DNA"/>
</dbReference>
<accession>A0A2I0VUL4</accession>
<organism evidence="1 2">
    <name type="scientific">Dendrobium catenatum</name>
    <dbReference type="NCBI Taxonomy" id="906689"/>
    <lineage>
        <taxon>Eukaryota</taxon>
        <taxon>Viridiplantae</taxon>
        <taxon>Streptophyta</taxon>
        <taxon>Embryophyta</taxon>
        <taxon>Tracheophyta</taxon>
        <taxon>Spermatophyta</taxon>
        <taxon>Magnoliopsida</taxon>
        <taxon>Liliopsida</taxon>
        <taxon>Asparagales</taxon>
        <taxon>Orchidaceae</taxon>
        <taxon>Epidendroideae</taxon>
        <taxon>Malaxideae</taxon>
        <taxon>Dendrobiinae</taxon>
        <taxon>Dendrobium</taxon>
    </lineage>
</organism>
<dbReference type="Proteomes" id="UP000233837">
    <property type="component" value="Unassembled WGS sequence"/>
</dbReference>
<proteinExistence type="predicted"/>
<evidence type="ECO:0000313" key="1">
    <source>
        <dbReference type="EMBL" id="PKU67090.1"/>
    </source>
</evidence>
<evidence type="ECO:0000313" key="2">
    <source>
        <dbReference type="Proteomes" id="UP000233837"/>
    </source>
</evidence>
<dbReference type="AlphaFoldDB" id="A0A2I0VUL4"/>
<protein>
    <submittedName>
        <fullName evidence="1">Uncharacterized protein</fullName>
    </submittedName>
</protein>
<gene>
    <name evidence="1" type="ORF">MA16_Dca008879</name>
</gene>
<dbReference type="PANTHER" id="PTHR36779">
    <property type="entry name" value="OSJNBA0083N12.13 PROTEIN"/>
    <property type="match status" value="1"/>
</dbReference>
<reference evidence="1 2" key="2">
    <citation type="journal article" date="2017" name="Nature">
        <title>The Apostasia genome and the evolution of orchids.</title>
        <authorList>
            <person name="Zhang G.Q."/>
            <person name="Liu K.W."/>
            <person name="Li Z."/>
            <person name="Lohaus R."/>
            <person name="Hsiao Y.Y."/>
            <person name="Niu S.C."/>
            <person name="Wang J.Y."/>
            <person name="Lin Y.C."/>
            <person name="Xu Q."/>
            <person name="Chen L.J."/>
            <person name="Yoshida K."/>
            <person name="Fujiwara S."/>
            <person name="Wang Z.W."/>
            <person name="Zhang Y.Q."/>
            <person name="Mitsuda N."/>
            <person name="Wang M."/>
            <person name="Liu G.H."/>
            <person name="Pecoraro L."/>
            <person name="Huang H.X."/>
            <person name="Xiao X.J."/>
            <person name="Lin M."/>
            <person name="Wu X.Y."/>
            <person name="Wu W.L."/>
            <person name="Chen Y.Y."/>
            <person name="Chang S.B."/>
            <person name="Sakamoto S."/>
            <person name="Ohme-Takagi M."/>
            <person name="Yagi M."/>
            <person name="Zeng S.J."/>
            <person name="Shen C.Y."/>
            <person name="Yeh C.M."/>
            <person name="Luo Y.B."/>
            <person name="Tsai W.C."/>
            <person name="Van de Peer Y."/>
            <person name="Liu Z.J."/>
        </authorList>
    </citation>
    <scope>NUCLEOTIDE SEQUENCE [LARGE SCALE GENOMIC DNA]</scope>
    <source>
        <tissue evidence="1">The whole plant</tissue>
    </source>
</reference>
<name>A0A2I0VUL4_9ASPA</name>
<sequence>MGSVLSTNSSAIPKFTLELNLLKLHQKAMGRPVPNFQSPHPPISFNSLLSSATIFAEAPKEALPQDCRPSFDTAWMTKMKFEVNETYKCTYKLGGQKADIYPDSLFNCQAKDPSTAEMLGFADIFSCRLHTDCFAGILLSDTDANPCCGKRADMRAAARSNTLESFFSVQDYFC</sequence>